<gene>
    <name evidence="4" type="ORF">HM131_05465</name>
</gene>
<feature type="domain" description="BMC circularly permuted" evidence="3">
    <location>
        <begin position="109"/>
        <end position="217"/>
    </location>
</feature>
<name>A0A1W5ZSN2_9BACI</name>
<dbReference type="Gene3D" id="3.30.70.1710">
    <property type="match status" value="2"/>
</dbReference>
<dbReference type="InterPro" id="IPR009193">
    <property type="entry name" value="EutL_PduB"/>
</dbReference>
<sequence length="217" mass="22888">MKLEPIYAEILSVRIIPNVDPMLAKQFNLSPSQRSLGLFTITMDDVGVTALDEATKKADVEVAYAHSFYAGADHSSGPLSGEFMGVVAGPDPDEVKSAMEVIHQVVDGQAYFEALDDEQSHSLYAHVVSRTGSFLSKEAGVEQGGAIAYLIAPPLEATYGLDAALKASDVELACFYGPPTETNFGGGLLTGSQSSCMAAADAFRQAVIDVASHPVRS</sequence>
<comment type="subcellular location">
    <subcellularLocation>
        <location evidence="1">Bacterial microcompartment</location>
    </subcellularLocation>
</comment>
<evidence type="ECO:0000313" key="4">
    <source>
        <dbReference type="EMBL" id="ARI76316.1"/>
    </source>
</evidence>
<dbReference type="NCBIfam" id="TIGR04502">
    <property type="entry name" value="microcomp_EutL"/>
    <property type="match status" value="1"/>
</dbReference>
<dbReference type="GO" id="GO:0031469">
    <property type="term" value="C:bacterial microcompartment"/>
    <property type="evidence" value="ECO:0007669"/>
    <property type="project" value="UniProtKB-SubCell"/>
</dbReference>
<evidence type="ECO:0000256" key="2">
    <source>
        <dbReference type="ARBA" id="ARBA00024446"/>
    </source>
</evidence>
<dbReference type="GO" id="GO:0005198">
    <property type="term" value="F:structural molecule activity"/>
    <property type="evidence" value="ECO:0007669"/>
    <property type="project" value="InterPro"/>
</dbReference>
<protein>
    <submittedName>
        <fullName evidence="4">Microcompartment protein EutL</fullName>
    </submittedName>
</protein>
<dbReference type="InterPro" id="IPR044870">
    <property type="entry name" value="BMC_CP"/>
</dbReference>
<dbReference type="CDD" id="cd07050">
    <property type="entry name" value="BMC_EutL_repeat2"/>
    <property type="match status" value="1"/>
</dbReference>
<dbReference type="Proteomes" id="UP000192527">
    <property type="component" value="Chromosome"/>
</dbReference>
<dbReference type="EMBL" id="CP020772">
    <property type="protein sequence ID" value="ARI76316.1"/>
    <property type="molecule type" value="Genomic_DNA"/>
</dbReference>
<dbReference type="SMART" id="SM00877">
    <property type="entry name" value="BMC"/>
    <property type="match status" value="2"/>
</dbReference>
<dbReference type="Pfam" id="PF00936">
    <property type="entry name" value="BMC"/>
    <property type="match status" value="1"/>
</dbReference>
<keyword evidence="2" id="KW-1283">Bacterial microcompartment</keyword>
<dbReference type="STRING" id="402384.HM131_05465"/>
<keyword evidence="5" id="KW-1185">Reference proteome</keyword>
<dbReference type="PROSITE" id="PS51931">
    <property type="entry name" value="BMC_CP"/>
    <property type="match status" value="1"/>
</dbReference>
<organism evidence="4 5">
    <name type="scientific">Halobacillus mangrovi</name>
    <dbReference type="NCBI Taxonomy" id="402384"/>
    <lineage>
        <taxon>Bacteria</taxon>
        <taxon>Bacillati</taxon>
        <taxon>Bacillota</taxon>
        <taxon>Bacilli</taxon>
        <taxon>Bacillales</taxon>
        <taxon>Bacillaceae</taxon>
        <taxon>Halobacillus</taxon>
    </lineage>
</organism>
<dbReference type="RefSeq" id="WP_085028726.1">
    <property type="nucleotide sequence ID" value="NZ_CP020772.1"/>
</dbReference>
<dbReference type="PIRSF" id="PIRSF012290">
    <property type="entry name" value="EutL_PduB"/>
    <property type="match status" value="1"/>
</dbReference>
<evidence type="ECO:0000313" key="5">
    <source>
        <dbReference type="Proteomes" id="UP000192527"/>
    </source>
</evidence>
<dbReference type="InterPro" id="IPR030983">
    <property type="entry name" value="EutL"/>
</dbReference>
<dbReference type="KEGG" id="hmn:HM131_05465"/>
<evidence type="ECO:0000256" key="1">
    <source>
        <dbReference type="ARBA" id="ARBA00024322"/>
    </source>
</evidence>
<proteinExistence type="predicted"/>
<dbReference type="InterPro" id="IPR000249">
    <property type="entry name" value="BMC_dom"/>
</dbReference>
<evidence type="ECO:0000259" key="3">
    <source>
        <dbReference type="PROSITE" id="PS51931"/>
    </source>
</evidence>
<accession>A0A1W5ZSN2</accession>
<dbReference type="NCBIfam" id="NF011934">
    <property type="entry name" value="PRK15405.1"/>
    <property type="match status" value="1"/>
</dbReference>
<reference evidence="4 5" key="1">
    <citation type="submission" date="2017-04" db="EMBL/GenBank/DDBJ databases">
        <title>The whole genome sequencing and assembly of Halobacillus mangrovi strain.</title>
        <authorList>
            <person name="Lee S.-J."/>
            <person name="Park M.-K."/>
            <person name="Kim J.-Y."/>
            <person name="Lee Y.-J."/>
            <person name="Yi H."/>
            <person name="Bahn Y.-S."/>
            <person name="Kim J.F."/>
            <person name="Lee D.-W."/>
        </authorList>
    </citation>
    <scope>NUCLEOTIDE SEQUENCE [LARGE SCALE GENOMIC DNA]</scope>
    <source>
        <strain evidence="4 5">KTB 131</strain>
    </source>
</reference>
<dbReference type="InterPro" id="IPR037233">
    <property type="entry name" value="CcmK-like_sf"/>
</dbReference>
<dbReference type="SUPFAM" id="SSF143414">
    <property type="entry name" value="CcmK-like"/>
    <property type="match status" value="1"/>
</dbReference>
<dbReference type="OrthoDB" id="3283at2"/>
<dbReference type="AlphaFoldDB" id="A0A1W5ZSN2"/>